<feature type="region of interest" description="Disordered" evidence="1">
    <location>
        <begin position="316"/>
        <end position="385"/>
    </location>
</feature>
<evidence type="ECO:0000313" key="2">
    <source>
        <dbReference type="EnsemblProtists" id="EOD07461"/>
    </source>
</evidence>
<feature type="region of interest" description="Disordered" evidence="1">
    <location>
        <begin position="1"/>
        <end position="27"/>
    </location>
</feature>
<sequence>MAAGATRPRPVASSVPAAEAPPLPELSEERKMDLAELLRAPQPDDAATVELLLNPTPDSAGAVTAMMETARAGPPRYDCFISTGVAPAFAFSAFRHRNAEGGFQYDVRLTPTESSRVGTNSFCAQLKCSADCTRYTLCDDPSNFYSYPRELGAVFVGGAGLGNRISVLVPRVLPSGAAAQFRVLRPEDGIISRFLAGQAREHIMTLSGLWTSKEGGTVELTLGGEGTAASQRRTVFRATQSSSTLSLQYSSPLSCFQALLHRPLARAPRAAPPPPLERTAPRLRLGRPLLLAPEGAGAAAQASPLHLPARLVRQGGRGLCPTRRRPAPPQRVRCSGQIRLPRPRSRSRDTSERERESESARARGSRHARRARGRASRAAPHAPTG</sequence>
<proteinExistence type="predicted"/>
<organism evidence="2 3">
    <name type="scientific">Emiliania huxleyi (strain CCMP1516)</name>
    <dbReference type="NCBI Taxonomy" id="280463"/>
    <lineage>
        <taxon>Eukaryota</taxon>
        <taxon>Haptista</taxon>
        <taxon>Haptophyta</taxon>
        <taxon>Prymnesiophyceae</taxon>
        <taxon>Isochrysidales</taxon>
        <taxon>Noelaerhabdaceae</taxon>
        <taxon>Emiliania</taxon>
    </lineage>
</organism>
<dbReference type="KEGG" id="ehx:EMIHUDRAFT_438540"/>
<feature type="compositionally biased region" description="Low complexity" evidence="1">
    <location>
        <begin position="376"/>
        <end position="385"/>
    </location>
</feature>
<accession>A0A0D3I876</accession>
<evidence type="ECO:0000256" key="1">
    <source>
        <dbReference type="SAM" id="MobiDB-lite"/>
    </source>
</evidence>
<protein>
    <submittedName>
        <fullName evidence="2">Uncharacterized protein</fullName>
    </submittedName>
</protein>
<evidence type="ECO:0000313" key="3">
    <source>
        <dbReference type="Proteomes" id="UP000013827"/>
    </source>
</evidence>
<dbReference type="GeneID" id="17253579"/>
<feature type="compositionally biased region" description="Basic and acidic residues" evidence="1">
    <location>
        <begin position="346"/>
        <end position="361"/>
    </location>
</feature>
<dbReference type="Proteomes" id="UP000013827">
    <property type="component" value="Unassembled WGS sequence"/>
</dbReference>
<dbReference type="HOGENOM" id="CLU_718520_0_0_1"/>
<feature type="compositionally biased region" description="Basic residues" evidence="1">
    <location>
        <begin position="363"/>
        <end position="375"/>
    </location>
</feature>
<dbReference type="EnsemblProtists" id="EOD07461">
    <property type="protein sequence ID" value="EOD07461"/>
    <property type="gene ID" value="EMIHUDRAFT_438540"/>
</dbReference>
<reference evidence="2" key="2">
    <citation type="submission" date="2024-10" db="UniProtKB">
        <authorList>
            <consortium name="EnsemblProtists"/>
        </authorList>
    </citation>
    <scope>IDENTIFICATION</scope>
</reference>
<feature type="compositionally biased region" description="Low complexity" evidence="1">
    <location>
        <begin position="7"/>
        <end position="18"/>
    </location>
</feature>
<name>A0A0D3I876_EMIH1</name>
<dbReference type="RefSeq" id="XP_005759890.1">
    <property type="nucleotide sequence ID" value="XM_005759833.1"/>
</dbReference>
<dbReference type="PaxDb" id="2903-EOD07461"/>
<keyword evidence="3" id="KW-1185">Reference proteome</keyword>
<dbReference type="AlphaFoldDB" id="A0A0D3I876"/>
<reference evidence="3" key="1">
    <citation type="journal article" date="2013" name="Nature">
        <title>Pan genome of the phytoplankton Emiliania underpins its global distribution.</title>
        <authorList>
            <person name="Read B.A."/>
            <person name="Kegel J."/>
            <person name="Klute M.J."/>
            <person name="Kuo A."/>
            <person name="Lefebvre S.C."/>
            <person name="Maumus F."/>
            <person name="Mayer C."/>
            <person name="Miller J."/>
            <person name="Monier A."/>
            <person name="Salamov A."/>
            <person name="Young J."/>
            <person name="Aguilar M."/>
            <person name="Claverie J.M."/>
            <person name="Frickenhaus S."/>
            <person name="Gonzalez K."/>
            <person name="Herman E.K."/>
            <person name="Lin Y.C."/>
            <person name="Napier J."/>
            <person name="Ogata H."/>
            <person name="Sarno A.F."/>
            <person name="Shmutz J."/>
            <person name="Schroeder D."/>
            <person name="de Vargas C."/>
            <person name="Verret F."/>
            <person name="von Dassow P."/>
            <person name="Valentin K."/>
            <person name="Van de Peer Y."/>
            <person name="Wheeler G."/>
            <person name="Dacks J.B."/>
            <person name="Delwiche C.F."/>
            <person name="Dyhrman S.T."/>
            <person name="Glockner G."/>
            <person name="John U."/>
            <person name="Richards T."/>
            <person name="Worden A.Z."/>
            <person name="Zhang X."/>
            <person name="Grigoriev I.V."/>
            <person name="Allen A.E."/>
            <person name="Bidle K."/>
            <person name="Borodovsky M."/>
            <person name="Bowler C."/>
            <person name="Brownlee C."/>
            <person name="Cock J.M."/>
            <person name="Elias M."/>
            <person name="Gladyshev V.N."/>
            <person name="Groth M."/>
            <person name="Guda C."/>
            <person name="Hadaegh A."/>
            <person name="Iglesias-Rodriguez M.D."/>
            <person name="Jenkins J."/>
            <person name="Jones B.M."/>
            <person name="Lawson T."/>
            <person name="Leese F."/>
            <person name="Lindquist E."/>
            <person name="Lobanov A."/>
            <person name="Lomsadze A."/>
            <person name="Malik S.B."/>
            <person name="Marsh M.E."/>
            <person name="Mackinder L."/>
            <person name="Mock T."/>
            <person name="Mueller-Roeber B."/>
            <person name="Pagarete A."/>
            <person name="Parker M."/>
            <person name="Probert I."/>
            <person name="Quesneville H."/>
            <person name="Raines C."/>
            <person name="Rensing S.A."/>
            <person name="Riano-Pachon D.M."/>
            <person name="Richier S."/>
            <person name="Rokitta S."/>
            <person name="Shiraiwa Y."/>
            <person name="Soanes D.M."/>
            <person name="van der Giezen M."/>
            <person name="Wahlund T.M."/>
            <person name="Williams B."/>
            <person name="Wilson W."/>
            <person name="Wolfe G."/>
            <person name="Wurch L.L."/>
        </authorList>
    </citation>
    <scope>NUCLEOTIDE SEQUENCE</scope>
</reference>